<evidence type="ECO:0000313" key="2">
    <source>
        <dbReference type="Proteomes" id="UP000183287"/>
    </source>
</evidence>
<evidence type="ECO:0000313" key="1">
    <source>
        <dbReference type="EMBL" id="SFM84776.1"/>
    </source>
</evidence>
<accession>A0A1I4U6Y2</accession>
<dbReference type="Proteomes" id="UP000183287">
    <property type="component" value="Unassembled WGS sequence"/>
</dbReference>
<protein>
    <submittedName>
        <fullName evidence="1">Uncharacterized protein</fullName>
    </submittedName>
</protein>
<dbReference type="EMBL" id="FOUB01000060">
    <property type="protein sequence ID" value="SFM84776.1"/>
    <property type="molecule type" value="Genomic_DNA"/>
</dbReference>
<dbReference type="AlphaFoldDB" id="A0A1I4U6Y2"/>
<name>A0A1I4U6Y2_9PROT</name>
<sequence length="51" mass="5582">MGAREAEDNPIDLTPHSSSQLQVITTCNWPFEASIATCMSWMRALQAAGED</sequence>
<organism evidence="1 2">
    <name type="scientific">Nitrosomonas communis</name>
    <dbReference type="NCBI Taxonomy" id="44574"/>
    <lineage>
        <taxon>Bacteria</taxon>
        <taxon>Pseudomonadati</taxon>
        <taxon>Pseudomonadota</taxon>
        <taxon>Betaproteobacteria</taxon>
        <taxon>Nitrosomonadales</taxon>
        <taxon>Nitrosomonadaceae</taxon>
        <taxon>Nitrosomonas</taxon>
    </lineage>
</organism>
<keyword evidence="2" id="KW-1185">Reference proteome</keyword>
<gene>
    <name evidence="1" type="ORF">SAMN05421863_106016</name>
</gene>
<proteinExistence type="predicted"/>
<reference evidence="2" key="1">
    <citation type="submission" date="2016-10" db="EMBL/GenBank/DDBJ databases">
        <authorList>
            <person name="Varghese N."/>
            <person name="Submissions S."/>
        </authorList>
    </citation>
    <scope>NUCLEOTIDE SEQUENCE [LARGE SCALE GENOMIC DNA]</scope>
    <source>
        <strain evidence="2">Nm44</strain>
    </source>
</reference>